<evidence type="ECO:0000313" key="2">
    <source>
        <dbReference type="Proteomes" id="UP001236369"/>
    </source>
</evidence>
<protein>
    <recommendedName>
        <fullName evidence="3">Isochorismatase</fullName>
    </recommendedName>
</protein>
<evidence type="ECO:0008006" key="3">
    <source>
        <dbReference type="Google" id="ProtNLM"/>
    </source>
</evidence>
<gene>
    <name evidence="1" type="ORF">QO016_001488</name>
</gene>
<keyword evidence="2" id="KW-1185">Reference proteome</keyword>
<evidence type="ECO:0000313" key="1">
    <source>
        <dbReference type="EMBL" id="MDQ0442005.1"/>
    </source>
</evidence>
<accession>A0ABU0HI65</accession>
<dbReference type="Proteomes" id="UP001236369">
    <property type="component" value="Unassembled WGS sequence"/>
</dbReference>
<dbReference type="EMBL" id="JAUSVV010000002">
    <property type="protein sequence ID" value="MDQ0442005.1"/>
    <property type="molecule type" value="Genomic_DNA"/>
</dbReference>
<organism evidence="1 2">
    <name type="scientific">Methylobacterium persicinum</name>
    <dbReference type="NCBI Taxonomy" id="374426"/>
    <lineage>
        <taxon>Bacteria</taxon>
        <taxon>Pseudomonadati</taxon>
        <taxon>Pseudomonadota</taxon>
        <taxon>Alphaproteobacteria</taxon>
        <taxon>Hyphomicrobiales</taxon>
        <taxon>Methylobacteriaceae</taxon>
        <taxon>Methylobacterium</taxon>
    </lineage>
</organism>
<comment type="caution">
    <text evidence="1">The sequence shown here is derived from an EMBL/GenBank/DDBJ whole genome shotgun (WGS) entry which is preliminary data.</text>
</comment>
<reference evidence="1 2" key="1">
    <citation type="submission" date="2023-07" db="EMBL/GenBank/DDBJ databases">
        <title>Genomic Encyclopedia of Type Strains, Phase IV (KMG-IV): sequencing the most valuable type-strain genomes for metagenomic binning, comparative biology and taxonomic classification.</title>
        <authorList>
            <person name="Goeker M."/>
        </authorList>
    </citation>
    <scope>NUCLEOTIDE SEQUENCE [LARGE SCALE GENOMIC DNA]</scope>
    <source>
        <strain evidence="1 2">DSM 19562</strain>
    </source>
</reference>
<dbReference type="RefSeq" id="WP_238249714.1">
    <property type="nucleotide sequence ID" value="NZ_BPQX01000033.1"/>
</dbReference>
<name>A0ABU0HI65_9HYPH</name>
<sequence length="93" mass="10503">MKYLTILECPVVYAAENDHALASKDMLPRFGVTSGFESQHVRVLDARITSVCIWTSEFCAKKFFGKDWSDKAADIWGDEYQMRFETIDAASAA</sequence>
<proteinExistence type="predicted"/>